<name>A0A8J7GMD5_9ACTN</name>
<dbReference type="InterPro" id="IPR016047">
    <property type="entry name" value="M23ase_b-sheet_dom"/>
</dbReference>
<evidence type="ECO:0000313" key="5">
    <source>
        <dbReference type="EMBL" id="MBG6140425.1"/>
    </source>
</evidence>
<organism evidence="5 6">
    <name type="scientific">Longispora fulva</name>
    <dbReference type="NCBI Taxonomy" id="619741"/>
    <lineage>
        <taxon>Bacteria</taxon>
        <taxon>Bacillati</taxon>
        <taxon>Actinomycetota</taxon>
        <taxon>Actinomycetes</taxon>
        <taxon>Micromonosporales</taxon>
        <taxon>Micromonosporaceae</taxon>
        <taxon>Longispora</taxon>
    </lineage>
</organism>
<dbReference type="CDD" id="cd12797">
    <property type="entry name" value="M23_peptidase"/>
    <property type="match status" value="1"/>
</dbReference>
<dbReference type="GO" id="GO:0004222">
    <property type="term" value="F:metalloendopeptidase activity"/>
    <property type="evidence" value="ECO:0007669"/>
    <property type="project" value="TreeGrafter"/>
</dbReference>
<feature type="chain" id="PRO_5039071215" evidence="3">
    <location>
        <begin position="16"/>
        <end position="403"/>
    </location>
</feature>
<feature type="signal peptide" evidence="3">
    <location>
        <begin position="1"/>
        <end position="15"/>
    </location>
</feature>
<evidence type="ECO:0000256" key="2">
    <source>
        <dbReference type="SAM" id="Coils"/>
    </source>
</evidence>
<dbReference type="SUPFAM" id="SSF51261">
    <property type="entry name" value="Duplicated hybrid motif"/>
    <property type="match status" value="1"/>
</dbReference>
<dbReference type="PANTHER" id="PTHR21666">
    <property type="entry name" value="PEPTIDASE-RELATED"/>
    <property type="match status" value="1"/>
</dbReference>
<dbReference type="Proteomes" id="UP000622552">
    <property type="component" value="Unassembled WGS sequence"/>
</dbReference>
<feature type="domain" description="M23ase beta-sheet core" evidence="4">
    <location>
        <begin position="296"/>
        <end position="394"/>
    </location>
</feature>
<accession>A0A8J7GMD5</accession>
<keyword evidence="2" id="KW-0175">Coiled coil</keyword>
<gene>
    <name evidence="5" type="ORF">IW245_006619</name>
</gene>
<evidence type="ECO:0000259" key="4">
    <source>
        <dbReference type="Pfam" id="PF01551"/>
    </source>
</evidence>
<sequence>MFLLALTVLSAPAHADPEADKQRVDAQLAETNSLLEGATEKARAAALSYATATAALPNATAAAATARGVAAARSAVADQARAEADKARGAFAVASGEYTAAAGRVEEARELNARFAAGAYEGAGLMQMNVVLASKSPTDLADKLTYLDQVSQHRARSLEDYTAARLASKVLQNRADTARETAEGTERVANAALEAARQAEAEAVALVAATVRLAEQQKQALAAAEVEKTETLARYAELEAESARIGAALRAIPAQAPEQPVLSGYHGGYFPMPVHGAYKSSDFGSRYDPYYHVWQLHAGVDLAADGGTPIYAVADGRVAQAGWNGGYGNYTCINHGQYNGESIATCYAHQSSIAVEAGDYVRAGQMIGRIGTTGASTGNHLHFEVRLNGTPVQPLDFLPGCLC</sequence>
<reference evidence="5" key="1">
    <citation type="submission" date="2020-11" db="EMBL/GenBank/DDBJ databases">
        <title>Sequencing the genomes of 1000 actinobacteria strains.</title>
        <authorList>
            <person name="Klenk H.-P."/>
        </authorList>
    </citation>
    <scope>NUCLEOTIDE SEQUENCE</scope>
    <source>
        <strain evidence="5">DSM 45356</strain>
    </source>
</reference>
<dbReference type="AlphaFoldDB" id="A0A8J7GMD5"/>
<dbReference type="PANTHER" id="PTHR21666:SF289">
    <property type="entry name" value="L-ALA--D-GLU ENDOPEPTIDASE"/>
    <property type="match status" value="1"/>
</dbReference>
<dbReference type="RefSeq" id="WP_233472700.1">
    <property type="nucleotide sequence ID" value="NZ_BONS01000005.1"/>
</dbReference>
<comment type="caution">
    <text evidence="5">The sequence shown here is derived from an EMBL/GenBank/DDBJ whole genome shotgun (WGS) entry which is preliminary data.</text>
</comment>
<dbReference type="Gene3D" id="2.70.70.10">
    <property type="entry name" value="Glucose Permease (Domain IIA)"/>
    <property type="match status" value="1"/>
</dbReference>
<dbReference type="InterPro" id="IPR050570">
    <property type="entry name" value="Cell_wall_metabolism_enzyme"/>
</dbReference>
<keyword evidence="6" id="KW-1185">Reference proteome</keyword>
<keyword evidence="5" id="KW-0378">Hydrolase</keyword>
<keyword evidence="1 3" id="KW-0732">Signal</keyword>
<dbReference type="Pfam" id="PF01551">
    <property type="entry name" value="Peptidase_M23"/>
    <property type="match status" value="1"/>
</dbReference>
<proteinExistence type="predicted"/>
<dbReference type="EMBL" id="JADOUF010000001">
    <property type="protein sequence ID" value="MBG6140425.1"/>
    <property type="molecule type" value="Genomic_DNA"/>
</dbReference>
<evidence type="ECO:0000256" key="3">
    <source>
        <dbReference type="SAM" id="SignalP"/>
    </source>
</evidence>
<evidence type="ECO:0000256" key="1">
    <source>
        <dbReference type="ARBA" id="ARBA00022729"/>
    </source>
</evidence>
<feature type="coiled-coil region" evidence="2">
    <location>
        <begin position="182"/>
        <end position="241"/>
    </location>
</feature>
<dbReference type="InterPro" id="IPR011055">
    <property type="entry name" value="Dup_hybrid_motif"/>
</dbReference>
<protein>
    <submittedName>
        <fullName evidence="5">Murein DD-endopeptidase MepM/ murein hydrolase activator NlpD</fullName>
    </submittedName>
</protein>
<evidence type="ECO:0000313" key="6">
    <source>
        <dbReference type="Proteomes" id="UP000622552"/>
    </source>
</evidence>